<reference evidence="3" key="1">
    <citation type="journal article" date="2020" name="Stud. Mycol.">
        <title>101 Dothideomycetes genomes: a test case for predicting lifestyles and emergence of pathogens.</title>
        <authorList>
            <person name="Haridas S."/>
            <person name="Albert R."/>
            <person name="Binder M."/>
            <person name="Bloem J."/>
            <person name="Labutti K."/>
            <person name="Salamov A."/>
            <person name="Andreopoulos B."/>
            <person name="Baker S."/>
            <person name="Barry K."/>
            <person name="Bills G."/>
            <person name="Bluhm B."/>
            <person name="Cannon C."/>
            <person name="Castanera R."/>
            <person name="Culley D."/>
            <person name="Daum C."/>
            <person name="Ezra D."/>
            <person name="Gonzalez J."/>
            <person name="Henrissat B."/>
            <person name="Kuo A."/>
            <person name="Liang C."/>
            <person name="Lipzen A."/>
            <person name="Lutzoni F."/>
            <person name="Magnuson J."/>
            <person name="Mondo S."/>
            <person name="Nolan M."/>
            <person name="Ohm R."/>
            <person name="Pangilinan J."/>
            <person name="Park H.-J."/>
            <person name="Ramirez L."/>
            <person name="Alfaro M."/>
            <person name="Sun H."/>
            <person name="Tritt A."/>
            <person name="Yoshinaga Y."/>
            <person name="Zwiers L.-H."/>
            <person name="Turgeon B."/>
            <person name="Goodwin S."/>
            <person name="Spatafora J."/>
            <person name="Crous P."/>
            <person name="Grigoriev I."/>
        </authorList>
    </citation>
    <scope>NUCLEOTIDE SEQUENCE</scope>
    <source>
        <strain evidence="3">CBS 125425</strain>
    </source>
</reference>
<organism evidence="3 4">
    <name type="scientific">Polyplosphaeria fusca</name>
    <dbReference type="NCBI Taxonomy" id="682080"/>
    <lineage>
        <taxon>Eukaryota</taxon>
        <taxon>Fungi</taxon>
        <taxon>Dikarya</taxon>
        <taxon>Ascomycota</taxon>
        <taxon>Pezizomycotina</taxon>
        <taxon>Dothideomycetes</taxon>
        <taxon>Pleosporomycetidae</taxon>
        <taxon>Pleosporales</taxon>
        <taxon>Tetraplosphaeriaceae</taxon>
        <taxon>Polyplosphaeria</taxon>
    </lineage>
</organism>
<dbReference type="EMBL" id="ML996107">
    <property type="protein sequence ID" value="KAF2738832.1"/>
    <property type="molecule type" value="Genomic_DNA"/>
</dbReference>
<proteinExistence type="predicted"/>
<accession>A0A9P4R8U5</accession>
<evidence type="ECO:0000313" key="3">
    <source>
        <dbReference type="EMBL" id="KAF2738832.1"/>
    </source>
</evidence>
<feature type="region of interest" description="Disordered" evidence="2">
    <location>
        <begin position="43"/>
        <end position="64"/>
    </location>
</feature>
<feature type="coiled-coil region" evidence="1">
    <location>
        <begin position="130"/>
        <end position="177"/>
    </location>
</feature>
<dbReference type="Proteomes" id="UP000799444">
    <property type="component" value="Unassembled WGS sequence"/>
</dbReference>
<keyword evidence="1" id="KW-0175">Coiled coil</keyword>
<dbReference type="AlphaFoldDB" id="A0A9P4R8U5"/>
<name>A0A9P4R8U5_9PLEO</name>
<evidence type="ECO:0000313" key="4">
    <source>
        <dbReference type="Proteomes" id="UP000799444"/>
    </source>
</evidence>
<gene>
    <name evidence="3" type="ORF">EJ04DRAFT_27680</name>
</gene>
<evidence type="ECO:0000256" key="2">
    <source>
        <dbReference type="SAM" id="MobiDB-lite"/>
    </source>
</evidence>
<protein>
    <submittedName>
        <fullName evidence="3">Uncharacterized protein</fullName>
    </submittedName>
</protein>
<dbReference type="OrthoDB" id="3926908at2759"/>
<comment type="caution">
    <text evidence="3">The sequence shown here is derived from an EMBL/GenBank/DDBJ whole genome shotgun (WGS) entry which is preliminary data.</text>
</comment>
<keyword evidence="4" id="KW-1185">Reference proteome</keyword>
<sequence length="183" mass="20335">MSNAPLTPVDDPEPTAPVIDYSLAAVPYNEAYENDLMKAILYPSSKTPAQPPSNPPPHIAPTSLPVPLDSPLRTYPSAVPGIFLTHENGHFTGGPGLTPAAKAEYSKRFIAEHNIKTAEELERVRAQLIAQKIEEAKARARAREAAIRKNAEIDKRIQELEVQRSAEMRVAERVKQDKQRRRQ</sequence>
<feature type="compositionally biased region" description="Pro residues" evidence="2">
    <location>
        <begin position="49"/>
        <end position="59"/>
    </location>
</feature>
<evidence type="ECO:0000256" key="1">
    <source>
        <dbReference type="SAM" id="Coils"/>
    </source>
</evidence>